<evidence type="ECO:0000313" key="1">
    <source>
        <dbReference type="EMBL" id="PWN90661.1"/>
    </source>
</evidence>
<keyword evidence="2" id="KW-1185">Reference proteome</keyword>
<accession>A0A316YN73</accession>
<dbReference type="EMBL" id="KZ819636">
    <property type="protein sequence ID" value="PWN90661.1"/>
    <property type="molecule type" value="Genomic_DNA"/>
</dbReference>
<proteinExistence type="predicted"/>
<gene>
    <name evidence="1" type="ORF">FA10DRAFT_267110</name>
</gene>
<dbReference type="Proteomes" id="UP000245768">
    <property type="component" value="Unassembled WGS sequence"/>
</dbReference>
<name>A0A316YN73_9BASI</name>
<organism evidence="1 2">
    <name type="scientific">Acaromyces ingoldii</name>
    <dbReference type="NCBI Taxonomy" id="215250"/>
    <lineage>
        <taxon>Eukaryota</taxon>
        <taxon>Fungi</taxon>
        <taxon>Dikarya</taxon>
        <taxon>Basidiomycota</taxon>
        <taxon>Ustilaginomycotina</taxon>
        <taxon>Exobasidiomycetes</taxon>
        <taxon>Exobasidiales</taxon>
        <taxon>Cryptobasidiaceae</taxon>
        <taxon>Acaromyces</taxon>
    </lineage>
</organism>
<dbReference type="InParanoid" id="A0A316YN73"/>
<dbReference type="GeneID" id="37043695"/>
<sequence length="363" mass="41274">MTDHAFPPLPFEIVSLILEHFIQLSPREHGRSVCLLSRSFLNLGRRGLYSHIVLRFERDERYFVWCMLRSGPQEPGRPHPLATLVRSIERRDEDVSVASPTTLVLLGKLFRYPKHLLERLESARLLTYFDNLDVVSAFVSSSDAQLPMAISAEMRFSNRGDAAARPVPESLHLLSSRIDEAAFVAAVNEYPPTLQRVCVSIFPYLDQRVPPRPSPDTRNLPNAAGRLRIESYPGVIRTLYEGLARRPHQREGRSLKLLVLRYDRTCGEFCMVPRCAQHPGSPYRNHVRPSEEKGSWSEGAGTKLVTVCCDWGQAAPTSSARDVALDKAFVKRIWERMLHEKESVWPEVPEDDTQPVTHQSWTA</sequence>
<dbReference type="AlphaFoldDB" id="A0A316YN73"/>
<evidence type="ECO:0000313" key="2">
    <source>
        <dbReference type="Proteomes" id="UP000245768"/>
    </source>
</evidence>
<reference evidence="1 2" key="1">
    <citation type="journal article" date="2018" name="Mol. Biol. Evol.">
        <title>Broad Genomic Sampling Reveals a Smut Pathogenic Ancestry of the Fungal Clade Ustilaginomycotina.</title>
        <authorList>
            <person name="Kijpornyongpan T."/>
            <person name="Mondo S.J."/>
            <person name="Barry K."/>
            <person name="Sandor L."/>
            <person name="Lee J."/>
            <person name="Lipzen A."/>
            <person name="Pangilinan J."/>
            <person name="LaButti K."/>
            <person name="Hainaut M."/>
            <person name="Henrissat B."/>
            <person name="Grigoriev I.V."/>
            <person name="Spatafora J.W."/>
            <person name="Aime M.C."/>
        </authorList>
    </citation>
    <scope>NUCLEOTIDE SEQUENCE [LARGE SCALE GENOMIC DNA]</scope>
    <source>
        <strain evidence="1 2">MCA 4198</strain>
    </source>
</reference>
<protein>
    <submittedName>
        <fullName evidence="1">Uncharacterized protein</fullName>
    </submittedName>
</protein>
<dbReference type="RefSeq" id="XP_025377859.1">
    <property type="nucleotide sequence ID" value="XM_025521779.1"/>
</dbReference>